<dbReference type="Pfam" id="PF13426">
    <property type="entry name" value="PAS_9"/>
    <property type="match status" value="1"/>
</dbReference>
<feature type="domain" description="PAS" evidence="1">
    <location>
        <begin position="66"/>
        <end position="136"/>
    </location>
</feature>
<organism evidence="2 3">
    <name type="scientific">Silvimonas terrae</name>
    <dbReference type="NCBI Taxonomy" id="300266"/>
    <lineage>
        <taxon>Bacteria</taxon>
        <taxon>Pseudomonadati</taxon>
        <taxon>Pseudomonadota</taxon>
        <taxon>Betaproteobacteria</taxon>
        <taxon>Neisseriales</taxon>
        <taxon>Chitinibacteraceae</taxon>
        <taxon>Silvimonas</taxon>
    </lineage>
</organism>
<dbReference type="NCBIfam" id="TIGR00229">
    <property type="entry name" value="sensory_box"/>
    <property type="match status" value="1"/>
</dbReference>
<dbReference type="RefSeq" id="WP_184101058.1">
    <property type="nucleotide sequence ID" value="NZ_JACHHN010000004.1"/>
</dbReference>
<accession>A0A840RHF3</accession>
<dbReference type="InterPro" id="IPR000014">
    <property type="entry name" value="PAS"/>
</dbReference>
<comment type="caution">
    <text evidence="2">The sequence shown here is derived from an EMBL/GenBank/DDBJ whole genome shotgun (WGS) entry which is preliminary data.</text>
</comment>
<dbReference type="CDD" id="cd00130">
    <property type="entry name" value="PAS"/>
    <property type="match status" value="1"/>
</dbReference>
<protein>
    <submittedName>
        <fullName evidence="2">PAS domain S-box-containing protein</fullName>
    </submittedName>
</protein>
<evidence type="ECO:0000259" key="1">
    <source>
        <dbReference type="PROSITE" id="PS50112"/>
    </source>
</evidence>
<evidence type="ECO:0000313" key="2">
    <source>
        <dbReference type="EMBL" id="MBB5191756.1"/>
    </source>
</evidence>
<dbReference type="EMBL" id="JACHHN010000004">
    <property type="protein sequence ID" value="MBB5191756.1"/>
    <property type="molecule type" value="Genomic_DNA"/>
</dbReference>
<dbReference type="Gene3D" id="3.30.450.20">
    <property type="entry name" value="PAS domain"/>
    <property type="match status" value="1"/>
</dbReference>
<dbReference type="SUPFAM" id="SSF55785">
    <property type="entry name" value="PYP-like sensor domain (PAS domain)"/>
    <property type="match status" value="1"/>
</dbReference>
<sequence length="197" mass="22042">MKQPTDWMEKRASQRKVAEAMVCSLSPLRQEARATEALAHELLVHKIELEMQLLELQEANSLLDEARHRYSQLYEFAPAGYMSVDPQGAIQEANLAAVLILGVTRDTLSGQSFKSFMARDEQERWCAFFDGALKPAQNQRTSLVVALERKGGAPFLVHIRCKPDLGNDQTPLLLIALTGLDEIKQAETEREYAIASS</sequence>
<dbReference type="PROSITE" id="PS50112">
    <property type="entry name" value="PAS"/>
    <property type="match status" value="1"/>
</dbReference>
<proteinExistence type="predicted"/>
<reference evidence="2 3" key="1">
    <citation type="submission" date="2020-08" db="EMBL/GenBank/DDBJ databases">
        <title>Genomic Encyclopedia of Type Strains, Phase IV (KMG-IV): sequencing the most valuable type-strain genomes for metagenomic binning, comparative biology and taxonomic classification.</title>
        <authorList>
            <person name="Goeker M."/>
        </authorList>
    </citation>
    <scope>NUCLEOTIDE SEQUENCE [LARGE SCALE GENOMIC DNA]</scope>
    <source>
        <strain evidence="2 3">DSM 18233</strain>
    </source>
</reference>
<dbReference type="AlphaFoldDB" id="A0A840RHF3"/>
<name>A0A840RHF3_9NEIS</name>
<evidence type="ECO:0000313" key="3">
    <source>
        <dbReference type="Proteomes" id="UP000543030"/>
    </source>
</evidence>
<dbReference type="Proteomes" id="UP000543030">
    <property type="component" value="Unassembled WGS sequence"/>
</dbReference>
<gene>
    <name evidence="2" type="ORF">HNQ50_002486</name>
</gene>
<dbReference type="InterPro" id="IPR035965">
    <property type="entry name" value="PAS-like_dom_sf"/>
</dbReference>
<dbReference type="SMART" id="SM00091">
    <property type="entry name" value="PAS"/>
    <property type="match status" value="1"/>
</dbReference>
<keyword evidence="3" id="KW-1185">Reference proteome</keyword>